<protein>
    <submittedName>
        <fullName evidence="2">Uncharacterized protein</fullName>
    </submittedName>
</protein>
<feature type="transmembrane region" description="Helical" evidence="1">
    <location>
        <begin position="109"/>
        <end position="131"/>
    </location>
</feature>
<dbReference type="PhylomeDB" id="A0A169X8Y1"/>
<feature type="transmembrane region" description="Helical" evidence="1">
    <location>
        <begin position="200"/>
        <end position="224"/>
    </location>
</feature>
<keyword evidence="1" id="KW-0472">Membrane</keyword>
<gene>
    <name evidence="2" type="ORF">EN45_040450</name>
</gene>
<name>A0A169X8Y1_PENCH</name>
<evidence type="ECO:0000256" key="1">
    <source>
        <dbReference type="SAM" id="Phobius"/>
    </source>
</evidence>
<organism evidence="2">
    <name type="scientific">Penicillium chrysogenum</name>
    <name type="common">Penicillium notatum</name>
    <dbReference type="NCBI Taxonomy" id="5076"/>
    <lineage>
        <taxon>Eukaryota</taxon>
        <taxon>Fungi</taxon>
        <taxon>Dikarya</taxon>
        <taxon>Ascomycota</taxon>
        <taxon>Pezizomycotina</taxon>
        <taxon>Eurotiomycetes</taxon>
        <taxon>Eurotiomycetidae</taxon>
        <taxon>Eurotiales</taxon>
        <taxon>Aspergillaceae</taxon>
        <taxon>Penicillium</taxon>
        <taxon>Penicillium chrysogenum species complex</taxon>
    </lineage>
</organism>
<evidence type="ECO:0000313" key="2">
    <source>
        <dbReference type="EMBL" id="KZN93859.1"/>
    </source>
</evidence>
<dbReference type="AlphaFoldDB" id="A0A169X8Y1"/>
<keyword evidence="1" id="KW-0812">Transmembrane</keyword>
<proteinExistence type="predicted"/>
<dbReference type="Proteomes" id="UP000076449">
    <property type="component" value="Chromosome I"/>
</dbReference>
<feature type="transmembrane region" description="Helical" evidence="1">
    <location>
        <begin position="169"/>
        <end position="188"/>
    </location>
</feature>
<reference evidence="2" key="1">
    <citation type="journal article" date="2014" name="Genome Announc.">
        <title>Complete sequencing and chromosome-scale genome assembly of the industrial progenitor strain P2niaD18 from the penicillin producer Penicillium chrysogenum.</title>
        <authorList>
            <person name="Specht T."/>
            <person name="Dahlmann T.A."/>
            <person name="Zadra I."/>
            <person name="Kurnsteiner H."/>
            <person name="Kuck U."/>
        </authorList>
    </citation>
    <scope>NUCLEOTIDE SEQUENCE [LARGE SCALE GENOMIC DNA]</scope>
    <source>
        <strain evidence="2">P2niaD18</strain>
    </source>
</reference>
<dbReference type="EMBL" id="CM002798">
    <property type="protein sequence ID" value="KZN93859.1"/>
    <property type="molecule type" value="Genomic_DNA"/>
</dbReference>
<accession>A0A169X8Y1</accession>
<sequence length="248" mass="27526">MGNKASAVHGVKSDHFYDQGNAVNEIWFGDVEVISRLPFGDSDLEQAGWPPGDFPKIPWHHFIIPMHKRDEVSNMTACVPSWPNDCTCQDWLPKHGYLGMYTGIPSSSAYIIGYLFLAFVPGTYWGFILTVRHAFADWRDLREESHLYRDPAATRRIAKHRLFRRLGKAFISVTLSILCLVLGVPALAAGTRQMSAARFVLSSALGVGFVAVGGVVVIPLILLWTTRKPCPATTLSLRRKAEDSDPVS</sequence>
<keyword evidence="1" id="KW-1133">Transmembrane helix</keyword>